<evidence type="ECO:0000313" key="2">
    <source>
        <dbReference type="EMBL" id="EFX91609.1"/>
    </source>
</evidence>
<keyword evidence="1" id="KW-0472">Membrane</keyword>
<gene>
    <name evidence="2" type="ORF">HMPREF0027_1368</name>
</gene>
<dbReference type="EMBL" id="AEVG01000097">
    <property type="protein sequence ID" value="EFX91609.1"/>
    <property type="molecule type" value="Genomic_DNA"/>
</dbReference>
<sequence>MDELKPFVAIIGILVTVYLLIKKYETRTVLIGIGLIMSVVTLNPMGALDAFAKSMTSSGLIMAICASMGFALCDEIYPMRYAFGAFAY</sequence>
<proteinExistence type="predicted"/>
<evidence type="ECO:0000256" key="1">
    <source>
        <dbReference type="SAM" id="Phobius"/>
    </source>
</evidence>
<dbReference type="HOGENOM" id="CLU_2462214_0_0_6"/>
<accession>E8KHQ1</accession>
<feature type="transmembrane region" description="Helical" evidence="1">
    <location>
        <begin position="6"/>
        <end position="21"/>
    </location>
</feature>
<name>E8KHQ1_9PAST</name>
<dbReference type="AlphaFoldDB" id="E8KHQ1"/>
<keyword evidence="1" id="KW-1133">Transmembrane helix</keyword>
<comment type="caution">
    <text evidence="2">The sequence shown here is derived from an EMBL/GenBank/DDBJ whole genome shotgun (WGS) entry which is preliminary data.</text>
</comment>
<reference evidence="2 3" key="1">
    <citation type="submission" date="2011-01" db="EMBL/GenBank/DDBJ databases">
        <authorList>
            <person name="Muzny D."/>
            <person name="Qin X."/>
            <person name="Deng J."/>
            <person name="Jiang H."/>
            <person name="Liu Y."/>
            <person name="Qu J."/>
            <person name="Song X.-Z."/>
            <person name="Zhang L."/>
            <person name="Thornton R."/>
            <person name="Coyle M."/>
            <person name="Francisco L."/>
            <person name="Jackson L."/>
            <person name="Javaid M."/>
            <person name="Korchina V."/>
            <person name="Kovar C."/>
            <person name="Mata R."/>
            <person name="Mathew T."/>
            <person name="Ngo R."/>
            <person name="Nguyen L."/>
            <person name="Nguyen N."/>
            <person name="Okwuonu G."/>
            <person name="Ongeri F."/>
            <person name="Pham C."/>
            <person name="Simmons D."/>
            <person name="Wilczek-Boney K."/>
            <person name="Hale W."/>
            <person name="Jakkamsetti A."/>
            <person name="Pham P."/>
            <person name="Ruth R."/>
            <person name="San Lucas F."/>
            <person name="Warren J."/>
            <person name="Zhang J."/>
            <person name="Zhao Z."/>
            <person name="Zhou C."/>
            <person name="Zhu D."/>
            <person name="Lee S."/>
            <person name="Bess C."/>
            <person name="Blankenburg K."/>
            <person name="Forbes L."/>
            <person name="Fu Q."/>
            <person name="Gubbala S."/>
            <person name="Hirani K."/>
            <person name="Jayaseelan J.C."/>
            <person name="Lara F."/>
            <person name="Munidasa M."/>
            <person name="Palculict T."/>
            <person name="Patil S."/>
            <person name="Pu L.-L."/>
            <person name="Saada N."/>
            <person name="Tang L."/>
            <person name="Weissenberger G."/>
            <person name="Zhu Y."/>
            <person name="Hemphill L."/>
            <person name="Shang Y."/>
            <person name="Youmans B."/>
            <person name="Ayvaz T."/>
            <person name="Ross M."/>
            <person name="Santibanez J."/>
            <person name="Aqrawi P."/>
            <person name="Gross S."/>
            <person name="Joshi V."/>
            <person name="Fowler G."/>
            <person name="Nazareth L."/>
            <person name="Reid J."/>
            <person name="Worley K."/>
            <person name="Petrosino J."/>
            <person name="Highlander S."/>
            <person name="Gibbs R."/>
        </authorList>
    </citation>
    <scope>NUCLEOTIDE SEQUENCE [LARGE SCALE GENOMIC DNA]</scope>
    <source>
        <strain evidence="2 3">ATCC 25976</strain>
    </source>
</reference>
<evidence type="ECO:0000313" key="3">
    <source>
        <dbReference type="Proteomes" id="UP000005467"/>
    </source>
</evidence>
<protein>
    <submittedName>
        <fullName evidence="2">Uncharacterized protein</fullName>
    </submittedName>
</protein>
<organism evidence="2 3">
    <name type="scientific">Actinobacillus ureae ATCC 25976</name>
    <dbReference type="NCBI Taxonomy" id="887324"/>
    <lineage>
        <taxon>Bacteria</taxon>
        <taxon>Pseudomonadati</taxon>
        <taxon>Pseudomonadota</taxon>
        <taxon>Gammaproteobacteria</taxon>
        <taxon>Pasteurellales</taxon>
        <taxon>Pasteurellaceae</taxon>
        <taxon>Actinobacillus</taxon>
    </lineage>
</organism>
<feature type="transmembrane region" description="Helical" evidence="1">
    <location>
        <begin position="54"/>
        <end position="73"/>
    </location>
</feature>
<dbReference type="Proteomes" id="UP000005467">
    <property type="component" value="Unassembled WGS sequence"/>
</dbReference>
<keyword evidence="1" id="KW-0812">Transmembrane</keyword>
<keyword evidence="3" id="KW-1185">Reference proteome</keyword>
<feature type="transmembrane region" description="Helical" evidence="1">
    <location>
        <begin position="28"/>
        <end position="48"/>
    </location>
</feature>